<reference evidence="2 3" key="1">
    <citation type="journal article" date="2018" name="Plant J.">
        <title>Genome sequences of Chlorella sorokiniana UTEX 1602 and Micractinium conductrix SAG 241.80: implications to maltose excretion by a green alga.</title>
        <authorList>
            <person name="Arriola M.B."/>
            <person name="Velmurugan N."/>
            <person name="Zhang Y."/>
            <person name="Plunkett M.H."/>
            <person name="Hondzo H."/>
            <person name="Barney B.M."/>
        </authorList>
    </citation>
    <scope>NUCLEOTIDE SEQUENCE [LARGE SCALE GENOMIC DNA]</scope>
    <source>
        <strain evidence="2 3">SAG 241.80</strain>
    </source>
</reference>
<sequence>MGRGCALLRAALVLLLLALGPSPARGDSKDDEYTKEFKKQRVCRDWGIGLWVVQSNGNADRSEFNYRDGSGFTLEYEGEQIADLDKVTGSGNDAWPVLRKDRRSPCGCCELCRAQLNANSYLTSKAWSFRKEDGACRLWTADPYQGKALAIQSGTAEERAWQSGTVDKVKGKDAALFWESAMVGDPHWMGFNHTDGAAWGNFPGRPGGSYLLYRDGKGARLAVTFGAGGKDGKGTFIRSLVFTRGLAKVTADLREIGTQWRLLVAAGGRAMGPNTLVRMGGAQDIVVQATPVRDGRPSGIIITVGNYLRIRAAQRWPVRAGQLAAANWGNWLDVYLTVLAPLPAPVTGMMGSTYQRKPAAAGGSAASAAGGALPTAALVFEQP</sequence>
<dbReference type="AlphaFoldDB" id="A0A2P6VJI1"/>
<proteinExistence type="predicted"/>
<evidence type="ECO:0000256" key="1">
    <source>
        <dbReference type="SAM" id="SignalP"/>
    </source>
</evidence>
<keyword evidence="3" id="KW-1185">Reference proteome</keyword>
<keyword evidence="1" id="KW-0732">Signal</keyword>
<organism evidence="2 3">
    <name type="scientific">Micractinium conductrix</name>
    <dbReference type="NCBI Taxonomy" id="554055"/>
    <lineage>
        <taxon>Eukaryota</taxon>
        <taxon>Viridiplantae</taxon>
        <taxon>Chlorophyta</taxon>
        <taxon>core chlorophytes</taxon>
        <taxon>Trebouxiophyceae</taxon>
        <taxon>Chlorellales</taxon>
        <taxon>Chlorellaceae</taxon>
        <taxon>Chlorella clade</taxon>
        <taxon>Micractinium</taxon>
    </lineage>
</organism>
<protein>
    <submittedName>
        <fullName evidence="2">Uncharacterized protein</fullName>
    </submittedName>
</protein>
<dbReference type="EMBL" id="LHPF02000005">
    <property type="protein sequence ID" value="PSC74261.1"/>
    <property type="molecule type" value="Genomic_DNA"/>
</dbReference>
<gene>
    <name evidence="2" type="ORF">C2E20_2516</name>
</gene>
<evidence type="ECO:0000313" key="2">
    <source>
        <dbReference type="EMBL" id="PSC74261.1"/>
    </source>
</evidence>
<dbReference type="OrthoDB" id="513944at2759"/>
<dbReference type="Proteomes" id="UP000239649">
    <property type="component" value="Unassembled WGS sequence"/>
</dbReference>
<feature type="chain" id="PRO_5015105542" evidence="1">
    <location>
        <begin position="27"/>
        <end position="383"/>
    </location>
</feature>
<name>A0A2P6VJI1_9CHLO</name>
<evidence type="ECO:0000313" key="3">
    <source>
        <dbReference type="Proteomes" id="UP000239649"/>
    </source>
</evidence>
<accession>A0A2P6VJI1</accession>
<comment type="caution">
    <text evidence="2">The sequence shown here is derived from an EMBL/GenBank/DDBJ whole genome shotgun (WGS) entry which is preliminary data.</text>
</comment>
<feature type="signal peptide" evidence="1">
    <location>
        <begin position="1"/>
        <end position="26"/>
    </location>
</feature>